<evidence type="ECO:0000256" key="12">
    <source>
        <dbReference type="ARBA" id="ARBA00047984"/>
    </source>
</evidence>
<dbReference type="PROSITE" id="PS51194">
    <property type="entry name" value="HELICASE_CTER"/>
    <property type="match status" value="1"/>
</dbReference>
<dbReference type="Pfam" id="PF18147">
    <property type="entry name" value="Suv3_C_1"/>
    <property type="match status" value="1"/>
</dbReference>
<comment type="cofactor">
    <cofactor evidence="2">
        <name>Mg(2+)</name>
        <dbReference type="ChEBI" id="CHEBI:18420"/>
    </cofactor>
</comment>
<evidence type="ECO:0000256" key="9">
    <source>
        <dbReference type="ARBA" id="ARBA00022840"/>
    </source>
</evidence>
<evidence type="ECO:0000313" key="15">
    <source>
        <dbReference type="EMBL" id="VDP08521.1"/>
    </source>
</evidence>
<evidence type="ECO:0000256" key="3">
    <source>
        <dbReference type="ARBA" id="ARBA00004173"/>
    </source>
</evidence>
<feature type="region of interest" description="Disordered" evidence="13">
    <location>
        <begin position="44"/>
        <end position="74"/>
    </location>
</feature>
<feature type="compositionally biased region" description="Basic and acidic residues" evidence="13">
    <location>
        <begin position="650"/>
        <end position="661"/>
    </location>
</feature>
<dbReference type="Pfam" id="PF18114">
    <property type="entry name" value="Suv3_N"/>
    <property type="match status" value="1"/>
</dbReference>
<keyword evidence="6" id="KW-0547">Nucleotide-binding</keyword>
<keyword evidence="16" id="KW-1185">Reference proteome</keyword>
<dbReference type="GO" id="GO:0003724">
    <property type="term" value="F:RNA helicase activity"/>
    <property type="evidence" value="ECO:0007669"/>
    <property type="project" value="UniProtKB-EC"/>
</dbReference>
<evidence type="ECO:0000256" key="4">
    <source>
        <dbReference type="ARBA" id="ARBA00008708"/>
    </source>
</evidence>
<evidence type="ECO:0000256" key="11">
    <source>
        <dbReference type="ARBA" id="ARBA00023128"/>
    </source>
</evidence>
<dbReference type="EC" id="3.6.4.13" evidence="5"/>
<dbReference type="PANTHER" id="PTHR12131">
    <property type="entry name" value="ATP-DEPENDENT RNA AND DNA HELICASE"/>
    <property type="match status" value="1"/>
</dbReference>
<dbReference type="InterPro" id="IPR041453">
    <property type="entry name" value="Suv3_N"/>
</dbReference>
<feature type="domain" description="Helicase C-terminal" evidence="14">
    <location>
        <begin position="339"/>
        <end position="508"/>
    </location>
</feature>
<dbReference type="WBParaSite" id="SBAD_0000609901-mRNA-1">
    <property type="protein sequence ID" value="SBAD_0000609901-mRNA-1"/>
    <property type="gene ID" value="SBAD_0000609901"/>
</dbReference>
<dbReference type="InterPro" id="IPR044774">
    <property type="entry name" value="Suv3_DEXQc"/>
</dbReference>
<evidence type="ECO:0000256" key="1">
    <source>
        <dbReference type="ARBA" id="ARBA00001936"/>
    </source>
</evidence>
<dbReference type="EMBL" id="UZAM01009309">
    <property type="protein sequence ID" value="VDP08521.1"/>
    <property type="molecule type" value="Genomic_DNA"/>
</dbReference>
<dbReference type="CDD" id="cd17913">
    <property type="entry name" value="DEXQc_Suv3"/>
    <property type="match status" value="1"/>
</dbReference>
<evidence type="ECO:0000256" key="13">
    <source>
        <dbReference type="SAM" id="MobiDB-lite"/>
    </source>
</evidence>
<dbReference type="InterPro" id="IPR027417">
    <property type="entry name" value="P-loop_NTPase"/>
</dbReference>
<dbReference type="Pfam" id="PF22527">
    <property type="entry name" value="DEXQc_Suv3"/>
    <property type="match status" value="1"/>
</dbReference>
<evidence type="ECO:0000259" key="14">
    <source>
        <dbReference type="PROSITE" id="PS51194"/>
    </source>
</evidence>
<dbReference type="Proteomes" id="UP000270296">
    <property type="component" value="Unassembled WGS sequence"/>
</dbReference>
<dbReference type="Gene3D" id="3.40.50.300">
    <property type="entry name" value="P-loop containing nucleotide triphosphate hydrolases"/>
    <property type="match status" value="2"/>
</dbReference>
<dbReference type="InterPro" id="IPR055206">
    <property type="entry name" value="DEXQc_SUV3"/>
</dbReference>
<comment type="subcellular location">
    <subcellularLocation>
        <location evidence="3">Mitochondrion</location>
    </subcellularLocation>
</comment>
<accession>A0A183IQG9</accession>
<gene>
    <name evidence="15" type="ORF">SBAD_LOCUS5866</name>
</gene>
<dbReference type="GO" id="GO:0000965">
    <property type="term" value="P:mitochondrial RNA 3'-end processing"/>
    <property type="evidence" value="ECO:0007669"/>
    <property type="project" value="TreeGrafter"/>
</dbReference>
<dbReference type="PANTHER" id="PTHR12131:SF1">
    <property type="entry name" value="ATP-DEPENDENT RNA HELICASE SUPV3L1, MITOCHONDRIAL-RELATED"/>
    <property type="match status" value="1"/>
</dbReference>
<name>A0A183IQG9_9BILA</name>
<protein>
    <recommendedName>
        <fullName evidence="5">RNA helicase</fullName>
        <ecNumber evidence="5">3.6.4.13</ecNumber>
    </recommendedName>
</protein>
<dbReference type="OrthoDB" id="6692397at2759"/>
<feature type="compositionally biased region" description="Low complexity" evidence="13">
    <location>
        <begin position="61"/>
        <end position="71"/>
    </location>
</feature>
<keyword evidence="11" id="KW-0496">Mitochondrion</keyword>
<dbReference type="InterPro" id="IPR001650">
    <property type="entry name" value="Helicase_C-like"/>
</dbReference>
<keyword evidence="8" id="KW-0347">Helicase</keyword>
<dbReference type="InterPro" id="IPR050699">
    <property type="entry name" value="RNA-DNA_Helicase"/>
</dbReference>
<sequence>MLRSSIFGNFCSRLLSNCVNRLNVQTGYSSLHVVGRPVRSNVSVKVNQQKTTKERRTAEKGSSNSGSSVAVAGGGGVRKSIEDLVKPVPVQVASGTDDINIGAELSGSLSKDALMRALNTFVRQPAVRRLCQESGLNDRLLHQAFISFRRFCLDSNPLPTDLHITFSDILNGSSNVDDLYPHFLKHARQLKTISDLRLPQKWYTEARSVQRKIVFHCGPTNSGKTYQALERFMTSKTGVYCGPLKLLANEVYHKCNSAGVPCDLVTGEERRYANKDNTPCGHVACTVEMLTTTEPYELAVIDEIQMLRDCQRGWAWTRALLGANAQEIHLCGEAAAVDVVKELLYPVGEEVEVRHYKRMSPLQVASKALESFANVRPGDCIVVFNKSDLFNIENHGHEVAVIYGSLPPATKLAQAQKFNDPSNSCKVLVATDAIGMGLNLSIRRVIFNSLTKPMCLQIGGRAGRFGTEHQRGEVTTLRSEDLPVLQVISITITQAGLNPTIEQIEMFAYYLPKATLSNLIDIFVSICSVDESKFFMCHVEDLKFLADMIEHVPLPLKVRYTFCLAPVNRKLPFVCTMFLRFARKFSRGELLTWEWLCGWPFSPPQKIMDLMHLEGVFDLDIIIREGVVNITRLLKNSDTGSIKSRRAQHMKGDLSSRTGHERHLKKGVPSLSKSLIERGLLTPEMLKQLRNELLEERKSQSGIDSSNKHGGKTEGN</sequence>
<dbReference type="SUPFAM" id="SSF52540">
    <property type="entry name" value="P-loop containing nucleoside triphosphate hydrolases"/>
    <property type="match status" value="1"/>
</dbReference>
<evidence type="ECO:0000313" key="16">
    <source>
        <dbReference type="Proteomes" id="UP000270296"/>
    </source>
</evidence>
<comment type="catalytic activity">
    <reaction evidence="12">
        <text>ATP + H2O = ADP + phosphate + H(+)</text>
        <dbReference type="Rhea" id="RHEA:13065"/>
        <dbReference type="ChEBI" id="CHEBI:15377"/>
        <dbReference type="ChEBI" id="CHEBI:15378"/>
        <dbReference type="ChEBI" id="CHEBI:30616"/>
        <dbReference type="ChEBI" id="CHEBI:43474"/>
        <dbReference type="ChEBI" id="CHEBI:456216"/>
        <dbReference type="EC" id="3.6.4.13"/>
    </reaction>
</comment>
<organism evidence="17">
    <name type="scientific">Soboliphyme baturini</name>
    <dbReference type="NCBI Taxonomy" id="241478"/>
    <lineage>
        <taxon>Eukaryota</taxon>
        <taxon>Metazoa</taxon>
        <taxon>Ecdysozoa</taxon>
        <taxon>Nematoda</taxon>
        <taxon>Enoplea</taxon>
        <taxon>Dorylaimia</taxon>
        <taxon>Dioctophymatida</taxon>
        <taxon>Dioctophymatoidea</taxon>
        <taxon>Soboliphymatidae</taxon>
        <taxon>Soboliphyme</taxon>
    </lineage>
</organism>
<evidence type="ECO:0000256" key="10">
    <source>
        <dbReference type="ARBA" id="ARBA00022946"/>
    </source>
</evidence>
<dbReference type="Pfam" id="PF00271">
    <property type="entry name" value="Helicase_C"/>
    <property type="match status" value="1"/>
</dbReference>
<dbReference type="FunFam" id="3.40.50.300:FF:000269">
    <property type="entry name" value="ATP-dependent RNA helicase SUPV3L1, mitochondrial"/>
    <property type="match status" value="1"/>
</dbReference>
<dbReference type="AlphaFoldDB" id="A0A183IQG9"/>
<proteinExistence type="inferred from homology"/>
<dbReference type="GO" id="GO:0045025">
    <property type="term" value="C:mitochondrial degradosome"/>
    <property type="evidence" value="ECO:0007669"/>
    <property type="project" value="TreeGrafter"/>
</dbReference>
<evidence type="ECO:0000256" key="5">
    <source>
        <dbReference type="ARBA" id="ARBA00012552"/>
    </source>
</evidence>
<feature type="region of interest" description="Disordered" evidence="13">
    <location>
        <begin position="692"/>
        <end position="716"/>
    </location>
</feature>
<dbReference type="Gene3D" id="1.10.1740.140">
    <property type="match status" value="1"/>
</dbReference>
<evidence type="ECO:0000313" key="17">
    <source>
        <dbReference type="WBParaSite" id="SBAD_0000609901-mRNA-1"/>
    </source>
</evidence>
<comment type="similarity">
    <text evidence="4">Belongs to the helicase family.</text>
</comment>
<dbReference type="GO" id="GO:0016787">
    <property type="term" value="F:hydrolase activity"/>
    <property type="evidence" value="ECO:0007669"/>
    <property type="project" value="UniProtKB-KW"/>
</dbReference>
<dbReference type="SMART" id="SM00490">
    <property type="entry name" value="HELICc"/>
    <property type="match status" value="1"/>
</dbReference>
<reference evidence="15 16" key="2">
    <citation type="submission" date="2018-11" db="EMBL/GenBank/DDBJ databases">
        <authorList>
            <consortium name="Pathogen Informatics"/>
        </authorList>
    </citation>
    <scope>NUCLEOTIDE SEQUENCE [LARGE SCALE GENOMIC DNA]</scope>
</reference>
<feature type="region of interest" description="Disordered" evidence="13">
    <location>
        <begin position="641"/>
        <end position="668"/>
    </location>
</feature>
<dbReference type="Gene3D" id="1.20.272.40">
    <property type="match status" value="1"/>
</dbReference>
<keyword evidence="9" id="KW-0067">ATP-binding</keyword>
<comment type="cofactor">
    <cofactor evidence="1">
        <name>Mn(2+)</name>
        <dbReference type="ChEBI" id="CHEBI:29035"/>
    </cofactor>
</comment>
<dbReference type="InterPro" id="IPR041082">
    <property type="entry name" value="Suv3_C_1"/>
</dbReference>
<evidence type="ECO:0000256" key="8">
    <source>
        <dbReference type="ARBA" id="ARBA00022806"/>
    </source>
</evidence>
<evidence type="ECO:0000256" key="6">
    <source>
        <dbReference type="ARBA" id="ARBA00022741"/>
    </source>
</evidence>
<dbReference type="CDD" id="cd18805">
    <property type="entry name" value="SF2_C_suv3"/>
    <property type="match status" value="1"/>
</dbReference>
<dbReference type="GO" id="GO:0005524">
    <property type="term" value="F:ATP binding"/>
    <property type="evidence" value="ECO:0007669"/>
    <property type="project" value="UniProtKB-KW"/>
</dbReference>
<reference evidence="17" key="1">
    <citation type="submission" date="2016-06" db="UniProtKB">
        <authorList>
            <consortium name="WormBaseParasite"/>
        </authorList>
    </citation>
    <scope>IDENTIFICATION</scope>
</reference>
<keyword evidence="7" id="KW-0378">Hydrolase</keyword>
<keyword evidence="10" id="KW-0809">Transit peptide</keyword>
<dbReference type="Gene3D" id="1.20.58.1080">
    <property type="match status" value="1"/>
</dbReference>
<evidence type="ECO:0000256" key="7">
    <source>
        <dbReference type="ARBA" id="ARBA00022801"/>
    </source>
</evidence>
<evidence type="ECO:0000256" key="2">
    <source>
        <dbReference type="ARBA" id="ARBA00001946"/>
    </source>
</evidence>